<reference evidence="1 2" key="1">
    <citation type="journal article" date="2014" name="Genome Announc.">
        <title>Comparative Genome Analysis of Two Isolates of the Fish Pathogen Piscirickettsia salmonis from Different Hosts Reveals Major Differences in Virulence-Associated Secretion Systems.</title>
        <authorList>
            <person name="Bohle H."/>
            <person name="Henriquez P."/>
            <person name="Grothusen H."/>
            <person name="Navas E."/>
            <person name="Sandoval A."/>
            <person name="Bustamante F."/>
            <person name="Bustos P."/>
            <person name="Mancilla M."/>
        </authorList>
    </citation>
    <scope>NUCLEOTIDE SEQUENCE [LARGE SCALE GENOMIC DNA]</scope>
    <source>
        <strain evidence="2">B1-32597</strain>
    </source>
</reference>
<dbReference type="AlphaFoldDB" id="A0A1L6TEY2"/>
<dbReference type="Proteomes" id="UP000029558">
    <property type="component" value="Chromosome"/>
</dbReference>
<evidence type="ECO:0000313" key="2">
    <source>
        <dbReference type="Proteomes" id="UP000029558"/>
    </source>
</evidence>
<dbReference type="RefSeq" id="WP_017378067.1">
    <property type="nucleotide sequence ID" value="NZ_CP013975.1"/>
</dbReference>
<evidence type="ECO:0000313" key="1">
    <source>
        <dbReference type="EMBL" id="ALB24053.1"/>
    </source>
</evidence>
<dbReference type="OrthoDB" id="5616070at2"/>
<organism evidence="1 2">
    <name type="scientific">Piscirickettsia salmonis</name>
    <dbReference type="NCBI Taxonomy" id="1238"/>
    <lineage>
        <taxon>Bacteria</taxon>
        <taxon>Pseudomonadati</taxon>
        <taxon>Pseudomonadota</taxon>
        <taxon>Gammaproteobacteria</taxon>
        <taxon>Thiotrichales</taxon>
        <taxon>Piscirickettsiaceae</taxon>
        <taxon>Piscirickettsia</taxon>
    </lineage>
</organism>
<gene>
    <name evidence="1" type="ORF">KU39_2878</name>
</gene>
<sequence length="169" mass="18969">MRVRWFTSLILSFSLLTSFALKLPFSPNFNSQAACNTWVRKSILAPIKHTWFEKLTSNQVQDSETEIKQLSHFSRWFKNAINSSEENYDQSLLTSIHGVCYLFSSTNSADHTLGKQILNQEISAFNSCGTSLPTKISLHCNINKHCTINSSTAFLQDLPISSTLPFGSA</sequence>
<name>A0A1L6TEY2_PISSA</name>
<proteinExistence type="predicted"/>
<accession>A0A1L6TEY2</accession>
<dbReference type="EMBL" id="CP012508">
    <property type="protein sequence ID" value="ALB24053.1"/>
    <property type="molecule type" value="Genomic_DNA"/>
</dbReference>
<protein>
    <submittedName>
        <fullName evidence="1">Uncharacterized protein</fullName>
    </submittedName>
</protein>